<keyword evidence="4" id="KW-0067">ATP-binding</keyword>
<dbReference type="Gene3D" id="3.30.200.20">
    <property type="entry name" value="Phosphorylase Kinase, domain 1"/>
    <property type="match status" value="1"/>
</dbReference>
<feature type="domain" description="Protein kinase" evidence="7">
    <location>
        <begin position="16"/>
        <end position="274"/>
    </location>
</feature>
<feature type="compositionally biased region" description="Acidic residues" evidence="5">
    <location>
        <begin position="492"/>
        <end position="512"/>
    </location>
</feature>
<dbReference type="EMBL" id="JAVREP010000011">
    <property type="protein sequence ID" value="MDT0330210.1"/>
    <property type="molecule type" value="Genomic_DNA"/>
</dbReference>
<evidence type="ECO:0000313" key="9">
    <source>
        <dbReference type="Proteomes" id="UP001183390"/>
    </source>
</evidence>
<dbReference type="InterPro" id="IPR008271">
    <property type="entry name" value="Ser/Thr_kinase_AS"/>
</dbReference>
<dbReference type="RefSeq" id="WP_311512785.1">
    <property type="nucleotide sequence ID" value="NZ_JAVREP010000011.1"/>
</dbReference>
<dbReference type="PROSITE" id="PS50011">
    <property type="entry name" value="PROTEIN_KINASE_DOM"/>
    <property type="match status" value="1"/>
</dbReference>
<feature type="region of interest" description="Disordered" evidence="5">
    <location>
        <begin position="319"/>
        <end position="443"/>
    </location>
</feature>
<dbReference type="PANTHER" id="PTHR43289:SF34">
    <property type="entry name" value="SERINE_THREONINE-PROTEIN KINASE YBDM-RELATED"/>
    <property type="match status" value="1"/>
</dbReference>
<feature type="region of interest" description="Disordered" evidence="5">
    <location>
        <begin position="555"/>
        <end position="603"/>
    </location>
</feature>
<dbReference type="GO" id="GO:0004674">
    <property type="term" value="F:protein serine/threonine kinase activity"/>
    <property type="evidence" value="ECO:0007669"/>
    <property type="project" value="UniProtKB-EC"/>
</dbReference>
<keyword evidence="9" id="KW-1185">Reference proteome</keyword>
<dbReference type="Pfam" id="PF00069">
    <property type="entry name" value="Pkinase"/>
    <property type="match status" value="1"/>
</dbReference>
<dbReference type="InterPro" id="IPR000719">
    <property type="entry name" value="Prot_kinase_dom"/>
</dbReference>
<dbReference type="Proteomes" id="UP001183390">
    <property type="component" value="Unassembled WGS sequence"/>
</dbReference>
<feature type="compositionally biased region" description="Gly residues" evidence="5">
    <location>
        <begin position="573"/>
        <end position="603"/>
    </location>
</feature>
<evidence type="ECO:0000256" key="1">
    <source>
        <dbReference type="ARBA" id="ARBA00022679"/>
    </source>
</evidence>
<feature type="compositionally biased region" description="Low complexity" evidence="5">
    <location>
        <begin position="366"/>
        <end position="384"/>
    </location>
</feature>
<comment type="caution">
    <text evidence="8">The sequence shown here is derived from an EMBL/GenBank/DDBJ whole genome shotgun (WGS) entry which is preliminary data.</text>
</comment>
<dbReference type="PANTHER" id="PTHR43289">
    <property type="entry name" value="MITOGEN-ACTIVATED PROTEIN KINASE KINASE KINASE 20-RELATED"/>
    <property type="match status" value="1"/>
</dbReference>
<keyword evidence="3 8" id="KW-0418">Kinase</keyword>
<evidence type="ECO:0000256" key="6">
    <source>
        <dbReference type="SAM" id="Phobius"/>
    </source>
</evidence>
<evidence type="ECO:0000256" key="4">
    <source>
        <dbReference type="ARBA" id="ARBA00022840"/>
    </source>
</evidence>
<proteinExistence type="predicted"/>
<dbReference type="CDD" id="cd14014">
    <property type="entry name" value="STKc_PknB_like"/>
    <property type="match status" value="1"/>
</dbReference>
<keyword evidence="1 8" id="KW-0808">Transferase</keyword>
<dbReference type="EC" id="2.7.11.1" evidence="8"/>
<evidence type="ECO:0000256" key="5">
    <source>
        <dbReference type="SAM" id="MobiDB-lite"/>
    </source>
</evidence>
<sequence length="603" mass="60923">MTTPLLPTDPAQIGPHTVVSRIDSGGQGTVYLAHTPDGTPTAVKVLSHAWDGDTRQRDRFAQELAAARRVAPFCTAAIIDADMDAEPPYIASEYVPGPTLRSAVQDDGPRTGPDLDRLAIATITALAAVHEAGVVHRDLKPGNVILGPDGPRVIDFGIARIVDATRQTTSVAGTPSYMSPEQIRGKTLGPASDVFSWAAVMVYAATGRRAFPGETTMGIIDRVLTEPPDLTDVPERLRPLLERCLDKEPDRRPTGMDVLGALLGRGPAPQAPTLLLEQTSTAVVTDTARINAVPAPGLPAAGGAGAAAVVGAAAGLAPYVPDPRREDSGPSDTGPDTGAPTTVAPHTGAVSEAGGAEGTGARSVVGDTGTPDGDGTDGPWRGTPASRVTGSGPDGAFPATRVTPYVAPGGTPDRTGGTLPPDGAPPHGGGSVAPGGRSRRRRSKAGWVTAGALIVLAALGGVLFWVSGQYAPPPVEPVGSTPSSEDVVQDPATDEEGGDEGGGEEEPVDTDDGTGTWTPPDEGTEHTDGGGEAIDCHTDPHHPECVPVELPDCEIYPDACWDTDPGEGEGEGEGGGTGEGGGEGTDTTGEGGGGTGTDGTGGE</sequence>
<dbReference type="PROSITE" id="PS00108">
    <property type="entry name" value="PROTEIN_KINASE_ST"/>
    <property type="match status" value="1"/>
</dbReference>
<evidence type="ECO:0000256" key="2">
    <source>
        <dbReference type="ARBA" id="ARBA00022741"/>
    </source>
</evidence>
<organism evidence="8 9">
    <name type="scientific">Nocardiopsis lambiniae</name>
    <dbReference type="NCBI Taxonomy" id="3075539"/>
    <lineage>
        <taxon>Bacteria</taxon>
        <taxon>Bacillati</taxon>
        <taxon>Actinomycetota</taxon>
        <taxon>Actinomycetes</taxon>
        <taxon>Streptosporangiales</taxon>
        <taxon>Nocardiopsidaceae</taxon>
        <taxon>Nocardiopsis</taxon>
    </lineage>
</organism>
<evidence type="ECO:0000256" key="3">
    <source>
        <dbReference type="ARBA" id="ARBA00022777"/>
    </source>
</evidence>
<feature type="compositionally biased region" description="Basic and acidic residues" evidence="5">
    <location>
        <begin position="523"/>
        <end position="535"/>
    </location>
</feature>
<dbReference type="InterPro" id="IPR011009">
    <property type="entry name" value="Kinase-like_dom_sf"/>
</dbReference>
<dbReference type="Gene3D" id="1.10.510.10">
    <property type="entry name" value="Transferase(Phosphotransferase) domain 1"/>
    <property type="match status" value="1"/>
</dbReference>
<feature type="region of interest" description="Disordered" evidence="5">
    <location>
        <begin position="475"/>
        <end position="535"/>
    </location>
</feature>
<reference evidence="9" key="1">
    <citation type="submission" date="2023-07" db="EMBL/GenBank/DDBJ databases">
        <title>30 novel species of actinomycetes from the DSMZ collection.</title>
        <authorList>
            <person name="Nouioui I."/>
        </authorList>
    </citation>
    <scope>NUCLEOTIDE SEQUENCE [LARGE SCALE GENOMIC DNA]</scope>
    <source>
        <strain evidence="9">DSM 44743</strain>
    </source>
</reference>
<gene>
    <name evidence="8" type="ORF">RM479_17490</name>
</gene>
<accession>A0ABU2MBZ4</accession>
<keyword evidence="6" id="KW-0472">Membrane</keyword>
<keyword evidence="2" id="KW-0547">Nucleotide-binding</keyword>
<feature type="transmembrane region" description="Helical" evidence="6">
    <location>
        <begin position="445"/>
        <end position="466"/>
    </location>
</feature>
<evidence type="ECO:0000313" key="8">
    <source>
        <dbReference type="EMBL" id="MDT0330210.1"/>
    </source>
</evidence>
<evidence type="ECO:0000259" key="7">
    <source>
        <dbReference type="PROSITE" id="PS50011"/>
    </source>
</evidence>
<dbReference type="SUPFAM" id="SSF56112">
    <property type="entry name" value="Protein kinase-like (PK-like)"/>
    <property type="match status" value="1"/>
</dbReference>
<keyword evidence="6" id="KW-1133">Transmembrane helix</keyword>
<name>A0ABU2MBZ4_9ACTN</name>
<keyword evidence="6" id="KW-0812">Transmembrane</keyword>
<dbReference type="SMART" id="SM00220">
    <property type="entry name" value="S_TKc"/>
    <property type="match status" value="1"/>
</dbReference>
<protein>
    <submittedName>
        <fullName evidence="8">Serine/threonine-protein kinase</fullName>
        <ecNumber evidence="8">2.7.11.1</ecNumber>
    </submittedName>
</protein>